<keyword evidence="2" id="KW-1185">Reference proteome</keyword>
<dbReference type="Proteomes" id="UP000887013">
    <property type="component" value="Unassembled WGS sequence"/>
</dbReference>
<accession>A0A8X6UGJ5</accession>
<evidence type="ECO:0000313" key="2">
    <source>
        <dbReference type="Proteomes" id="UP000887013"/>
    </source>
</evidence>
<protein>
    <submittedName>
        <fullName evidence="1">Uncharacterized protein</fullName>
    </submittedName>
</protein>
<gene>
    <name evidence="1" type="ORF">NPIL_251891</name>
</gene>
<feature type="non-terminal residue" evidence="1">
    <location>
        <position position="1"/>
    </location>
</feature>
<evidence type="ECO:0000313" key="1">
    <source>
        <dbReference type="EMBL" id="GFU30630.1"/>
    </source>
</evidence>
<dbReference type="AlphaFoldDB" id="A0A8X6UGJ5"/>
<sequence length="84" mass="9532">ARTERNSKAESNQPAPVFAHPLDMWAGKPVAGQVWRAWWGQVFVCGPHRPISLGPDPSSDPKMRHLYGNYRREDPACKLFVLTF</sequence>
<reference evidence="1" key="1">
    <citation type="submission" date="2020-08" db="EMBL/GenBank/DDBJ databases">
        <title>Multicomponent nature underlies the extraordinary mechanical properties of spider dragline silk.</title>
        <authorList>
            <person name="Kono N."/>
            <person name="Nakamura H."/>
            <person name="Mori M."/>
            <person name="Yoshida Y."/>
            <person name="Ohtoshi R."/>
            <person name="Malay A.D."/>
            <person name="Moran D.A.P."/>
            <person name="Tomita M."/>
            <person name="Numata K."/>
            <person name="Arakawa K."/>
        </authorList>
    </citation>
    <scope>NUCLEOTIDE SEQUENCE</scope>
</reference>
<name>A0A8X6UGJ5_NEPPI</name>
<organism evidence="1 2">
    <name type="scientific">Nephila pilipes</name>
    <name type="common">Giant wood spider</name>
    <name type="synonym">Nephila maculata</name>
    <dbReference type="NCBI Taxonomy" id="299642"/>
    <lineage>
        <taxon>Eukaryota</taxon>
        <taxon>Metazoa</taxon>
        <taxon>Ecdysozoa</taxon>
        <taxon>Arthropoda</taxon>
        <taxon>Chelicerata</taxon>
        <taxon>Arachnida</taxon>
        <taxon>Araneae</taxon>
        <taxon>Araneomorphae</taxon>
        <taxon>Entelegynae</taxon>
        <taxon>Araneoidea</taxon>
        <taxon>Nephilidae</taxon>
        <taxon>Nephila</taxon>
    </lineage>
</organism>
<proteinExistence type="predicted"/>
<dbReference type="EMBL" id="BMAW01129505">
    <property type="protein sequence ID" value="GFU30630.1"/>
    <property type="molecule type" value="Genomic_DNA"/>
</dbReference>
<comment type="caution">
    <text evidence="1">The sequence shown here is derived from an EMBL/GenBank/DDBJ whole genome shotgun (WGS) entry which is preliminary data.</text>
</comment>